<dbReference type="AlphaFoldDB" id="A0A8S3JMV3"/>
<comment type="caution">
    <text evidence="1">The sequence shown here is derived from an EMBL/GenBank/DDBJ whole genome shotgun (WGS) entry which is preliminary data.</text>
</comment>
<accession>A0A8S3JMV3</accession>
<dbReference type="EMBL" id="CAJOBI010350638">
    <property type="protein sequence ID" value="CAF5220951.1"/>
    <property type="molecule type" value="Genomic_DNA"/>
</dbReference>
<sequence length="157" mass="17690">LPNPVSKNLYDISENGTAARVQSLFNDDLTFYHSLIISGVLIKTTVATYGKLVADSCVSFNFSEDQLRYGLVRAIVQSQKNTVRVFIEELIEIKPGTSKISFNISNDRYQVPNILRLKPSRIFHLKHPKFIVKKNACICEAGNRVTVLEFPNLKDSS</sequence>
<evidence type="ECO:0000313" key="1">
    <source>
        <dbReference type="EMBL" id="CAF5220951.1"/>
    </source>
</evidence>
<organism evidence="1 2">
    <name type="scientific">Rotaria magnacalcarata</name>
    <dbReference type="NCBI Taxonomy" id="392030"/>
    <lineage>
        <taxon>Eukaryota</taxon>
        <taxon>Metazoa</taxon>
        <taxon>Spiralia</taxon>
        <taxon>Gnathifera</taxon>
        <taxon>Rotifera</taxon>
        <taxon>Eurotatoria</taxon>
        <taxon>Bdelloidea</taxon>
        <taxon>Philodinida</taxon>
        <taxon>Philodinidae</taxon>
        <taxon>Rotaria</taxon>
    </lineage>
</organism>
<dbReference type="Proteomes" id="UP000676336">
    <property type="component" value="Unassembled WGS sequence"/>
</dbReference>
<feature type="non-terminal residue" evidence="1">
    <location>
        <position position="1"/>
    </location>
</feature>
<proteinExistence type="predicted"/>
<protein>
    <submittedName>
        <fullName evidence="1">Uncharacterized protein</fullName>
    </submittedName>
</protein>
<name>A0A8S3JMV3_9BILA</name>
<evidence type="ECO:0000313" key="2">
    <source>
        <dbReference type="Proteomes" id="UP000676336"/>
    </source>
</evidence>
<reference evidence="1" key="1">
    <citation type="submission" date="2021-02" db="EMBL/GenBank/DDBJ databases">
        <authorList>
            <person name="Nowell W R."/>
        </authorList>
    </citation>
    <scope>NUCLEOTIDE SEQUENCE</scope>
</reference>
<gene>
    <name evidence="1" type="ORF">SMN809_LOCUS82129</name>
</gene>